<evidence type="ECO:0000259" key="1">
    <source>
        <dbReference type="Pfam" id="PF12945"/>
    </source>
</evidence>
<evidence type="ECO:0000313" key="2">
    <source>
        <dbReference type="EMBL" id="KUK77975.1"/>
    </source>
</evidence>
<dbReference type="InterPro" id="IPR009926">
    <property type="entry name" value="T3SS_YcgR_PilZN"/>
</dbReference>
<dbReference type="AlphaFoldDB" id="A0A101HJG6"/>
<comment type="caution">
    <text evidence="2">The sequence shown here is derived from an EMBL/GenBank/DDBJ whole genome shotgun (WGS) entry which is preliminary data.</text>
</comment>
<organism evidence="2 3">
    <name type="scientific">Mesotoga prima</name>
    <dbReference type="NCBI Taxonomy" id="1184387"/>
    <lineage>
        <taxon>Bacteria</taxon>
        <taxon>Thermotogati</taxon>
        <taxon>Thermotogota</taxon>
        <taxon>Thermotogae</taxon>
        <taxon>Kosmotogales</taxon>
        <taxon>Kosmotogaceae</taxon>
        <taxon>Mesotoga</taxon>
    </lineage>
</organism>
<evidence type="ECO:0000313" key="3">
    <source>
        <dbReference type="Proteomes" id="UP000054092"/>
    </source>
</evidence>
<reference evidence="3" key="1">
    <citation type="journal article" date="2015" name="MBio">
        <title>Genome-Resolved Metagenomic Analysis Reveals Roles for Candidate Phyla and Other Microbial Community Members in Biogeochemical Transformations in Oil Reservoirs.</title>
        <authorList>
            <person name="Hu P."/>
            <person name="Tom L."/>
            <person name="Singh A."/>
            <person name="Thomas B.C."/>
            <person name="Baker B.J."/>
            <person name="Piceno Y.M."/>
            <person name="Andersen G.L."/>
            <person name="Banfield J.F."/>
        </authorList>
    </citation>
    <scope>NUCLEOTIDE SEQUENCE [LARGE SCALE GENOMIC DNA]</scope>
</reference>
<gene>
    <name evidence="2" type="ORF">XD94_1880</name>
</gene>
<protein>
    <submittedName>
        <fullName evidence="2">Putative glycosyltransferase</fullName>
    </submittedName>
</protein>
<feature type="domain" description="Type III secretion system flagellar brake protein YcgR PilZN" evidence="1">
    <location>
        <begin position="13"/>
        <end position="92"/>
    </location>
</feature>
<proteinExistence type="predicted"/>
<accession>A0A101HJG6</accession>
<dbReference type="Proteomes" id="UP000054092">
    <property type="component" value="Unassembled WGS sequence"/>
</dbReference>
<sequence>MLDLKKFLSVAERIQIEYFDEAGRHNNYKSQIIEIHDNDLVDILIPIHKKRDVYLKKDTVVKIVLTKGEAVYEIKAVIYETLFASIPLMRVKLLSEVNKIQRRSFYRLKVMMDIKVRLVEDYDKKLYGEQSICNMLDISTGGLNFNTRKEFLEKD</sequence>
<dbReference type="Pfam" id="PF12945">
    <property type="entry name" value="PilZNR"/>
    <property type="match status" value="1"/>
</dbReference>
<name>A0A101HJG6_9BACT</name>
<dbReference type="GO" id="GO:0016740">
    <property type="term" value="F:transferase activity"/>
    <property type="evidence" value="ECO:0007669"/>
    <property type="project" value="UniProtKB-KW"/>
</dbReference>
<feature type="non-terminal residue" evidence="2">
    <location>
        <position position="155"/>
    </location>
</feature>
<keyword evidence="2" id="KW-0808">Transferase</keyword>
<dbReference type="EMBL" id="LGGP01000432">
    <property type="protein sequence ID" value="KUK77975.1"/>
    <property type="molecule type" value="Genomic_DNA"/>
</dbReference>